<name>A0A7R9K959_TIMGE</name>
<dbReference type="AlphaFoldDB" id="A0A7R9K959"/>
<evidence type="ECO:0000313" key="2">
    <source>
        <dbReference type="EMBL" id="CAD7606993.1"/>
    </source>
</evidence>
<sequence>MLAYPGAFNVRIIVYPETRESSLSLLELLCCSHLLGPPRPTGLSPSSPWGYLFLEGISSAEPFPSESNVGSSSSSSMLNRLPKEDKQSETWSRSGIMSQHHLMDEYMKIVLISAVKTNSESVLGQSQNVCLTDTVREPHGLSSSPGNTQGHRVFIFWTTCAALLPALMAQFTTVSNVASALPPRCSPHSSRAHRTHTQERRMERLRSPLVEERIGLTYREEGWRGWLTYRKEGWRGCAHPLLKSA</sequence>
<accession>A0A7R9K959</accession>
<feature type="region of interest" description="Disordered" evidence="1">
    <location>
        <begin position="182"/>
        <end position="201"/>
    </location>
</feature>
<gene>
    <name evidence="2" type="ORF">TGEB3V08_LOCUS10067</name>
</gene>
<dbReference type="EMBL" id="OE845260">
    <property type="protein sequence ID" value="CAD7606993.1"/>
    <property type="molecule type" value="Genomic_DNA"/>
</dbReference>
<evidence type="ECO:0000256" key="1">
    <source>
        <dbReference type="SAM" id="MobiDB-lite"/>
    </source>
</evidence>
<reference evidence="2" key="1">
    <citation type="submission" date="2020-11" db="EMBL/GenBank/DDBJ databases">
        <authorList>
            <person name="Tran Van P."/>
        </authorList>
    </citation>
    <scope>NUCLEOTIDE SEQUENCE</scope>
</reference>
<feature type="region of interest" description="Disordered" evidence="1">
    <location>
        <begin position="64"/>
        <end position="93"/>
    </location>
</feature>
<protein>
    <submittedName>
        <fullName evidence="2">Uncharacterized protein</fullName>
    </submittedName>
</protein>
<proteinExistence type="predicted"/>
<feature type="compositionally biased region" description="Low complexity" evidence="1">
    <location>
        <begin position="65"/>
        <end position="76"/>
    </location>
</feature>
<organism evidence="2">
    <name type="scientific">Timema genevievae</name>
    <name type="common">Walking stick</name>
    <dbReference type="NCBI Taxonomy" id="629358"/>
    <lineage>
        <taxon>Eukaryota</taxon>
        <taxon>Metazoa</taxon>
        <taxon>Ecdysozoa</taxon>
        <taxon>Arthropoda</taxon>
        <taxon>Hexapoda</taxon>
        <taxon>Insecta</taxon>
        <taxon>Pterygota</taxon>
        <taxon>Neoptera</taxon>
        <taxon>Polyneoptera</taxon>
        <taxon>Phasmatodea</taxon>
        <taxon>Timematodea</taxon>
        <taxon>Timematoidea</taxon>
        <taxon>Timematidae</taxon>
        <taxon>Timema</taxon>
    </lineage>
</organism>